<dbReference type="Proteomes" id="UP000005025">
    <property type="component" value="Unassembled WGS sequence"/>
</dbReference>
<dbReference type="AlphaFoldDB" id="H1LJ54"/>
<evidence type="ECO:0000256" key="1">
    <source>
        <dbReference type="SAM" id="MobiDB-lite"/>
    </source>
</evidence>
<name>H1LJ54_9LACO</name>
<dbReference type="HOGENOM" id="CLU_3253236_0_0_9"/>
<organism evidence="2 3">
    <name type="scientific">Lentilactobacillus kisonensis F0435</name>
    <dbReference type="NCBI Taxonomy" id="797516"/>
    <lineage>
        <taxon>Bacteria</taxon>
        <taxon>Bacillati</taxon>
        <taxon>Bacillota</taxon>
        <taxon>Bacilli</taxon>
        <taxon>Lactobacillales</taxon>
        <taxon>Lactobacillaceae</taxon>
        <taxon>Lentilactobacillus</taxon>
    </lineage>
</organism>
<proteinExistence type="predicted"/>
<evidence type="ECO:0000313" key="2">
    <source>
        <dbReference type="EMBL" id="EHO49180.1"/>
    </source>
</evidence>
<sequence length="42" mass="4631">MFISHKESPDRTAAQSRSLHLSRLDQKSKIGISGQDNLGSSF</sequence>
<comment type="caution">
    <text evidence="2">The sequence shown here is derived from an EMBL/GenBank/DDBJ whole genome shotgun (WGS) entry which is preliminary data.</text>
</comment>
<gene>
    <name evidence="2" type="ORF">HMPREF9104_02646</name>
</gene>
<evidence type="ECO:0000313" key="3">
    <source>
        <dbReference type="Proteomes" id="UP000005025"/>
    </source>
</evidence>
<dbReference type="EMBL" id="AGRJ01000227">
    <property type="protein sequence ID" value="EHO49180.1"/>
    <property type="molecule type" value="Genomic_DNA"/>
</dbReference>
<protein>
    <submittedName>
        <fullName evidence="2">Uncharacterized protein</fullName>
    </submittedName>
</protein>
<reference evidence="2 3" key="1">
    <citation type="submission" date="2011-09" db="EMBL/GenBank/DDBJ databases">
        <authorList>
            <person name="Weinstock G."/>
            <person name="Sodergren E."/>
            <person name="Clifton S."/>
            <person name="Fulton L."/>
            <person name="Fulton B."/>
            <person name="Courtney L."/>
            <person name="Fronick C."/>
            <person name="Harrison M."/>
            <person name="Strong C."/>
            <person name="Farmer C."/>
            <person name="Delahaunty K."/>
            <person name="Markovic C."/>
            <person name="Hall O."/>
            <person name="Minx P."/>
            <person name="Tomlinson C."/>
            <person name="Mitreva M."/>
            <person name="Hou S."/>
            <person name="Chen J."/>
            <person name="Wollam A."/>
            <person name="Pepin K.H."/>
            <person name="Johnson M."/>
            <person name="Bhonagiri V."/>
            <person name="Zhang X."/>
            <person name="Suruliraj S."/>
            <person name="Warren W."/>
            <person name="Chinwalla A."/>
            <person name="Mardis E.R."/>
            <person name="Wilson R.K."/>
        </authorList>
    </citation>
    <scope>NUCLEOTIDE SEQUENCE [LARGE SCALE GENOMIC DNA]</scope>
    <source>
        <strain evidence="2 3">F0435</strain>
    </source>
</reference>
<feature type="region of interest" description="Disordered" evidence="1">
    <location>
        <begin position="1"/>
        <end position="21"/>
    </location>
</feature>
<feature type="compositionally biased region" description="Basic and acidic residues" evidence="1">
    <location>
        <begin position="1"/>
        <end position="10"/>
    </location>
</feature>
<accession>H1LJ54</accession>